<name>A0A8J9VCM0_BRALA</name>
<organism evidence="2 3">
    <name type="scientific">Branchiostoma lanceolatum</name>
    <name type="common">Common lancelet</name>
    <name type="synonym">Amphioxus lanceolatum</name>
    <dbReference type="NCBI Taxonomy" id="7740"/>
    <lineage>
        <taxon>Eukaryota</taxon>
        <taxon>Metazoa</taxon>
        <taxon>Chordata</taxon>
        <taxon>Cephalochordata</taxon>
        <taxon>Leptocardii</taxon>
        <taxon>Amphioxiformes</taxon>
        <taxon>Branchiostomatidae</taxon>
        <taxon>Branchiostoma</taxon>
    </lineage>
</organism>
<feature type="compositionally biased region" description="Basic and acidic residues" evidence="1">
    <location>
        <begin position="192"/>
        <end position="202"/>
    </location>
</feature>
<proteinExistence type="predicted"/>
<protein>
    <submittedName>
        <fullName evidence="2">Hypp660 protein</fullName>
    </submittedName>
</protein>
<feature type="compositionally biased region" description="Polar residues" evidence="1">
    <location>
        <begin position="72"/>
        <end position="96"/>
    </location>
</feature>
<gene>
    <name evidence="2" type="primary">Hypp660</name>
    <name evidence="2" type="ORF">BLAG_LOCUS2086</name>
</gene>
<dbReference type="OrthoDB" id="10031099at2759"/>
<evidence type="ECO:0000313" key="2">
    <source>
        <dbReference type="EMBL" id="CAH1233271.1"/>
    </source>
</evidence>
<sequence length="390" mass="41519">MGLGTSRGCSGARARTTRIQSTTVTQVLWSNALPGIALARGLPRSPTLRPLPEYQPSLPGSAPATSICPATPRQSVSLPPGRRTSTTCSISLSQQNSKERPGPTPQSSIESDRSIERQPSSEADPRVLEAALVCEDIRLPKLPTGETVTNPAARNATGMPKINLLAGEPTFNNLKTFTKRLVENAKNVGKENCGKNNVKDGEDSSGPSETRNVMPKTRRGTLTRQASVTSQTSNISVEVETAVVRKGRRRSSDPMLQRKISVTMQGDGTGGFSQLREVTVDGDVIPLGLPPGAKHGGSPSVPCSRSSSISLTVDADFDPEELGKGGAVGGKSKPLLVRRHSCMVLLKQGEVKNGKGNRKKPLVRRHSELAVMMEADGHDIEIEARGPVFD</sequence>
<dbReference type="Proteomes" id="UP000838412">
    <property type="component" value="Chromosome 1"/>
</dbReference>
<reference evidence="2" key="1">
    <citation type="submission" date="2022-01" db="EMBL/GenBank/DDBJ databases">
        <authorList>
            <person name="Braso-Vives M."/>
        </authorList>
    </citation>
    <scope>NUCLEOTIDE SEQUENCE</scope>
</reference>
<accession>A0A8J9VCM0</accession>
<feature type="region of interest" description="Disordered" evidence="1">
    <location>
        <begin position="47"/>
        <end position="126"/>
    </location>
</feature>
<evidence type="ECO:0000313" key="3">
    <source>
        <dbReference type="Proteomes" id="UP000838412"/>
    </source>
</evidence>
<evidence type="ECO:0000256" key="1">
    <source>
        <dbReference type="SAM" id="MobiDB-lite"/>
    </source>
</evidence>
<feature type="region of interest" description="Disordered" evidence="1">
    <location>
        <begin position="192"/>
        <end position="230"/>
    </location>
</feature>
<keyword evidence="3" id="KW-1185">Reference proteome</keyword>
<dbReference type="AlphaFoldDB" id="A0A8J9VCM0"/>
<dbReference type="EMBL" id="OV696686">
    <property type="protein sequence ID" value="CAH1233271.1"/>
    <property type="molecule type" value="Genomic_DNA"/>
</dbReference>